<protein>
    <submittedName>
        <fullName evidence="2">Uncharacterized protein</fullName>
    </submittedName>
</protein>
<reference evidence="2" key="1">
    <citation type="journal article" date="2020" name="Stud. Mycol.">
        <title>101 Dothideomycetes genomes: a test case for predicting lifestyles and emergence of pathogens.</title>
        <authorList>
            <person name="Haridas S."/>
            <person name="Albert R."/>
            <person name="Binder M."/>
            <person name="Bloem J."/>
            <person name="Labutti K."/>
            <person name="Salamov A."/>
            <person name="Andreopoulos B."/>
            <person name="Baker S."/>
            <person name="Barry K."/>
            <person name="Bills G."/>
            <person name="Bluhm B."/>
            <person name="Cannon C."/>
            <person name="Castanera R."/>
            <person name="Culley D."/>
            <person name="Daum C."/>
            <person name="Ezra D."/>
            <person name="Gonzalez J."/>
            <person name="Henrissat B."/>
            <person name="Kuo A."/>
            <person name="Liang C."/>
            <person name="Lipzen A."/>
            <person name="Lutzoni F."/>
            <person name="Magnuson J."/>
            <person name="Mondo S."/>
            <person name="Nolan M."/>
            <person name="Ohm R."/>
            <person name="Pangilinan J."/>
            <person name="Park H.-J."/>
            <person name="Ramirez L."/>
            <person name="Alfaro M."/>
            <person name="Sun H."/>
            <person name="Tritt A."/>
            <person name="Yoshinaga Y."/>
            <person name="Zwiers L.-H."/>
            <person name="Turgeon B."/>
            <person name="Goodwin S."/>
            <person name="Spatafora J."/>
            <person name="Crous P."/>
            <person name="Grigoriev I."/>
        </authorList>
    </citation>
    <scope>NUCLEOTIDE SEQUENCE</scope>
    <source>
        <strain evidence="2">CBS 110217</strain>
    </source>
</reference>
<dbReference type="Proteomes" id="UP000799777">
    <property type="component" value="Unassembled WGS sequence"/>
</dbReference>
<sequence length="155" mass="16791">MDEHILHLDTIAAILAFIEAGSPRGSASSSSLVAGIEIAQNCLPKDTSPPSPSIMTSKNPSAENSTPLHRDRDIGSWGCPLASHASSLKRDATTGQHSSTPATRRPLIIKDRFGLARAQLEGLYNHRHYSSAKRSKTNMHDRQTSQPLHEGPHAR</sequence>
<evidence type="ECO:0000313" key="2">
    <source>
        <dbReference type="EMBL" id="KAF2034323.1"/>
    </source>
</evidence>
<proteinExistence type="predicted"/>
<dbReference type="AlphaFoldDB" id="A0A9P4LQJ5"/>
<feature type="compositionally biased region" description="Basic residues" evidence="1">
    <location>
        <begin position="125"/>
        <end position="137"/>
    </location>
</feature>
<name>A0A9P4LQJ5_9PLEO</name>
<feature type="region of interest" description="Disordered" evidence="1">
    <location>
        <begin position="43"/>
        <end position="109"/>
    </location>
</feature>
<dbReference type="EMBL" id="ML978161">
    <property type="protein sequence ID" value="KAF2034323.1"/>
    <property type="molecule type" value="Genomic_DNA"/>
</dbReference>
<accession>A0A9P4LQJ5</accession>
<organism evidence="2 3">
    <name type="scientific">Setomelanomma holmii</name>
    <dbReference type="NCBI Taxonomy" id="210430"/>
    <lineage>
        <taxon>Eukaryota</taxon>
        <taxon>Fungi</taxon>
        <taxon>Dikarya</taxon>
        <taxon>Ascomycota</taxon>
        <taxon>Pezizomycotina</taxon>
        <taxon>Dothideomycetes</taxon>
        <taxon>Pleosporomycetidae</taxon>
        <taxon>Pleosporales</taxon>
        <taxon>Pleosporineae</taxon>
        <taxon>Phaeosphaeriaceae</taxon>
        <taxon>Setomelanomma</taxon>
    </lineage>
</organism>
<evidence type="ECO:0000256" key="1">
    <source>
        <dbReference type="SAM" id="MobiDB-lite"/>
    </source>
</evidence>
<evidence type="ECO:0000313" key="3">
    <source>
        <dbReference type="Proteomes" id="UP000799777"/>
    </source>
</evidence>
<feature type="region of interest" description="Disordered" evidence="1">
    <location>
        <begin position="124"/>
        <end position="155"/>
    </location>
</feature>
<comment type="caution">
    <text evidence="2">The sequence shown here is derived from an EMBL/GenBank/DDBJ whole genome shotgun (WGS) entry which is preliminary data.</text>
</comment>
<gene>
    <name evidence="2" type="ORF">EK21DRAFT_85371</name>
</gene>
<feature type="compositionally biased region" description="Polar residues" evidence="1">
    <location>
        <begin position="53"/>
        <end position="67"/>
    </location>
</feature>
<feature type="compositionally biased region" description="Polar residues" evidence="1">
    <location>
        <begin position="93"/>
        <end position="102"/>
    </location>
</feature>
<keyword evidence="3" id="KW-1185">Reference proteome</keyword>